<comment type="similarity">
    <text evidence="2 8">Belongs to the glycosyl hydrolase 2 family.</text>
</comment>
<evidence type="ECO:0000256" key="5">
    <source>
        <dbReference type="ARBA" id="ARBA00022801"/>
    </source>
</evidence>
<accession>A0A6C0FW42</accession>
<gene>
    <name evidence="10" type="ORF">GXP70_03870</name>
</gene>
<keyword evidence="11" id="KW-1185">Reference proteome</keyword>
<reference evidence="10 11" key="1">
    <citation type="submission" date="2020-01" db="EMBL/GenBank/DDBJ databases">
        <title>Paenibacillus sp. nov., isolated from tomato rhizosphere.</title>
        <authorList>
            <person name="Weon H.-Y."/>
            <person name="Lee S.A."/>
        </authorList>
    </citation>
    <scope>NUCLEOTIDE SEQUENCE [LARGE SCALE GENOMIC DNA]</scope>
    <source>
        <strain evidence="10 11">12200R-189</strain>
    </source>
</reference>
<proteinExistence type="inferred from homology"/>
<evidence type="ECO:0000256" key="4">
    <source>
        <dbReference type="ARBA" id="ARBA00013303"/>
    </source>
</evidence>
<dbReference type="EC" id="3.2.1.23" evidence="3 8"/>
<dbReference type="Proteomes" id="UP000476064">
    <property type="component" value="Chromosome"/>
</dbReference>
<dbReference type="Pfam" id="PF02837">
    <property type="entry name" value="Glyco_hydro_2_N"/>
    <property type="match status" value="1"/>
</dbReference>
<dbReference type="InterPro" id="IPR017853">
    <property type="entry name" value="GH"/>
</dbReference>
<protein>
    <recommendedName>
        <fullName evidence="4 8">Beta-galactosidase</fullName>
        <ecNumber evidence="3 8">3.2.1.23</ecNumber>
    </recommendedName>
    <alternativeName>
        <fullName evidence="7 8">Lactase</fullName>
    </alternativeName>
</protein>
<dbReference type="PANTHER" id="PTHR46323">
    <property type="entry name" value="BETA-GALACTOSIDASE"/>
    <property type="match status" value="1"/>
</dbReference>
<evidence type="ECO:0000256" key="3">
    <source>
        <dbReference type="ARBA" id="ARBA00012756"/>
    </source>
</evidence>
<dbReference type="SUPFAM" id="SSF51445">
    <property type="entry name" value="(Trans)glycosidases"/>
    <property type="match status" value="1"/>
</dbReference>
<dbReference type="InterPro" id="IPR006104">
    <property type="entry name" value="Glyco_hydro_2_N"/>
</dbReference>
<dbReference type="InterPro" id="IPR050347">
    <property type="entry name" value="Bact_Beta-galactosidase"/>
</dbReference>
<dbReference type="GO" id="GO:0030246">
    <property type="term" value="F:carbohydrate binding"/>
    <property type="evidence" value="ECO:0007669"/>
    <property type="project" value="InterPro"/>
</dbReference>
<dbReference type="InterPro" id="IPR006103">
    <property type="entry name" value="Glyco_hydro_2_cat"/>
</dbReference>
<dbReference type="InterPro" id="IPR023230">
    <property type="entry name" value="Glyco_hydro_2_CS"/>
</dbReference>
<dbReference type="Pfam" id="PF00703">
    <property type="entry name" value="Glyco_hydro_2"/>
    <property type="match status" value="1"/>
</dbReference>
<comment type="catalytic activity">
    <reaction evidence="1 8">
        <text>Hydrolysis of terminal non-reducing beta-D-galactose residues in beta-D-galactosides.</text>
        <dbReference type="EC" id="3.2.1.23"/>
    </reaction>
</comment>
<evidence type="ECO:0000313" key="10">
    <source>
        <dbReference type="EMBL" id="QHT59189.1"/>
    </source>
</evidence>
<evidence type="ECO:0000313" key="11">
    <source>
        <dbReference type="Proteomes" id="UP000476064"/>
    </source>
</evidence>
<dbReference type="Pfam" id="PF02929">
    <property type="entry name" value="Bgal_small_N"/>
    <property type="match status" value="1"/>
</dbReference>
<dbReference type="KEGG" id="plyc:GXP70_03870"/>
<dbReference type="Gene3D" id="3.20.20.80">
    <property type="entry name" value="Glycosidases"/>
    <property type="match status" value="1"/>
</dbReference>
<evidence type="ECO:0000259" key="9">
    <source>
        <dbReference type="SMART" id="SM01038"/>
    </source>
</evidence>
<dbReference type="InterPro" id="IPR004199">
    <property type="entry name" value="B-gal_small/dom_5"/>
</dbReference>
<keyword evidence="5 8" id="KW-0378">Hydrolase</keyword>
<dbReference type="Gene3D" id="2.60.40.10">
    <property type="entry name" value="Immunoglobulins"/>
    <property type="match status" value="2"/>
</dbReference>
<dbReference type="SMART" id="SM01038">
    <property type="entry name" value="Bgal_small_N"/>
    <property type="match status" value="1"/>
</dbReference>
<organism evidence="10 11">
    <name type="scientific">Paenibacillus lycopersici</name>
    <dbReference type="NCBI Taxonomy" id="2704462"/>
    <lineage>
        <taxon>Bacteria</taxon>
        <taxon>Bacillati</taxon>
        <taxon>Bacillota</taxon>
        <taxon>Bacilli</taxon>
        <taxon>Bacillales</taxon>
        <taxon>Paenibacillaceae</taxon>
        <taxon>Paenibacillus</taxon>
    </lineage>
</organism>
<dbReference type="SUPFAM" id="SSF49303">
    <property type="entry name" value="beta-Galactosidase/glucuronidase domain"/>
    <property type="match status" value="2"/>
</dbReference>
<dbReference type="InterPro" id="IPR013783">
    <property type="entry name" value="Ig-like_fold"/>
</dbReference>
<dbReference type="RefSeq" id="WP_162355257.1">
    <property type="nucleotide sequence ID" value="NZ_CP048209.1"/>
</dbReference>
<dbReference type="PROSITE" id="PS00719">
    <property type="entry name" value="GLYCOSYL_HYDROL_F2_1"/>
    <property type="match status" value="1"/>
</dbReference>
<dbReference type="SUPFAM" id="SSF74650">
    <property type="entry name" value="Galactose mutarotase-like"/>
    <property type="match status" value="1"/>
</dbReference>
<evidence type="ECO:0000256" key="8">
    <source>
        <dbReference type="RuleBase" id="RU361154"/>
    </source>
</evidence>
<evidence type="ECO:0000256" key="7">
    <source>
        <dbReference type="ARBA" id="ARBA00032230"/>
    </source>
</evidence>
<sequence>MIAIERYWENPEQLHVNREAPRAYYIPYGDTASAKRRKRGQSPFYRTLNGNWKFQYRESVQGVEERFWEDGADVSGWDDLLVPSCWQTNGYDQMHYTNVAYPIPVDPPYVPDRNPAGLYVREFQLGAEWDGKEQYAVFEGVNSCFYLWVNGEFVGYSQGSRVPAEFRITPHVRPGLNRMAVMVLKWCDGTYIEDQDLWRYSGIFRDVYLLARDKAHIRDVFNRQSFAEGFSRATLSVEIETTGSVRATAELRDAGGSLIAAAETDISGQGAMSLNVEAPRLWTAETPYLYELTLRSGEETLLFPVGFKTVTTDGGVFRINGQAVKLKGVNRHDSHPTLGQTIPVAHMIEDLQLMKRHNVNTVRTSHYPNDPRFLELCNEYGFYVVDEADLECHGIGMAEDWKEGSFHRLSNDPAWKAAFVERASRMVERDKNQPCVVMWSMGNESGYGHNHIAMAEWTRGRDRSRPVHYEGATVGYKGNEDTSSLDVESRMYASLQEMERYGQDPAQVKPVFLCEYSHAMGNGPGDLQDYWDVIYRYPNLMGGCVWEWCDHGILRTAANGQSYFAYGGDFGDKPNDGNFCIDGLVSPDRKPHTGLLELKKVIAPVRFEAEDAARGRVKVTNLHDFIGLSHFALHWKLERDGELLRQGWYDALEAGPQATQVIELPCAWNEQTDGACDLTLSCRLNADTAWAEAGYEITFEQFRLGDASASSGGAGTVGAAAGNGGAAVRLGAAAVQAEESGGVLKLSGLDFSHTFDLRQGVFTGISKNGVQLLAEALRFQIWRAPTDNDRGIRSAWEQEGFQRAEMKVYDAAWERQTDGTVAITVRFSLGGYIRTPILQGEARWTLDATGAIRLRADIQVKESATHLPRFGLELAMPAGSESVEYLGYGPHESYIDKRRSVRRGKYRTTVDGMFESYVMPQENGSRYGTEWAAVTNALGMGLRLEAPDSFSFQASHYTAHDLTAAAHTHELKPRKETIVNADYRMGGIGSNSCGPELLPQYRFDEKAFTFELTVRPVFAEDE</sequence>
<dbReference type="GO" id="GO:0004565">
    <property type="term" value="F:beta-galactosidase activity"/>
    <property type="evidence" value="ECO:0007669"/>
    <property type="project" value="UniProtKB-EC"/>
</dbReference>
<dbReference type="GO" id="GO:0005990">
    <property type="term" value="P:lactose catabolic process"/>
    <property type="evidence" value="ECO:0007669"/>
    <property type="project" value="TreeGrafter"/>
</dbReference>
<dbReference type="InterPro" id="IPR006101">
    <property type="entry name" value="Glyco_hydro_2"/>
</dbReference>
<dbReference type="InterPro" id="IPR008979">
    <property type="entry name" value="Galactose-bd-like_sf"/>
</dbReference>
<dbReference type="Gene3D" id="2.60.120.260">
    <property type="entry name" value="Galactose-binding domain-like"/>
    <property type="match status" value="1"/>
</dbReference>
<evidence type="ECO:0000256" key="1">
    <source>
        <dbReference type="ARBA" id="ARBA00001412"/>
    </source>
</evidence>
<keyword evidence="6 8" id="KW-0326">Glycosidase</keyword>
<dbReference type="Pfam" id="PF16353">
    <property type="entry name" value="LacZ_4"/>
    <property type="match status" value="1"/>
</dbReference>
<evidence type="ECO:0000256" key="6">
    <source>
        <dbReference type="ARBA" id="ARBA00023295"/>
    </source>
</evidence>
<dbReference type="AlphaFoldDB" id="A0A6C0FW42"/>
<dbReference type="InterPro" id="IPR014718">
    <property type="entry name" value="GH-type_carb-bd"/>
</dbReference>
<dbReference type="PRINTS" id="PR00132">
    <property type="entry name" value="GLHYDRLASE2"/>
</dbReference>
<dbReference type="PANTHER" id="PTHR46323:SF2">
    <property type="entry name" value="BETA-GALACTOSIDASE"/>
    <property type="match status" value="1"/>
</dbReference>
<feature type="domain" description="Beta galactosidase small chain/" evidence="9">
    <location>
        <begin position="745"/>
        <end position="1015"/>
    </location>
</feature>
<dbReference type="SUPFAM" id="SSF49785">
    <property type="entry name" value="Galactose-binding domain-like"/>
    <property type="match status" value="1"/>
</dbReference>
<dbReference type="GO" id="GO:0009341">
    <property type="term" value="C:beta-galactosidase complex"/>
    <property type="evidence" value="ECO:0007669"/>
    <property type="project" value="InterPro"/>
</dbReference>
<dbReference type="EMBL" id="CP048209">
    <property type="protein sequence ID" value="QHT59189.1"/>
    <property type="molecule type" value="Genomic_DNA"/>
</dbReference>
<dbReference type="InterPro" id="IPR006102">
    <property type="entry name" value="Ig-like_GH2"/>
</dbReference>
<dbReference type="InterPro" id="IPR011013">
    <property type="entry name" value="Gal_mutarotase_sf_dom"/>
</dbReference>
<dbReference type="InterPro" id="IPR032312">
    <property type="entry name" value="LacZ_4"/>
</dbReference>
<dbReference type="Pfam" id="PF02836">
    <property type="entry name" value="Glyco_hydro_2_C"/>
    <property type="match status" value="1"/>
</dbReference>
<dbReference type="InterPro" id="IPR036156">
    <property type="entry name" value="Beta-gal/glucu_dom_sf"/>
</dbReference>
<evidence type="ECO:0000256" key="2">
    <source>
        <dbReference type="ARBA" id="ARBA00007401"/>
    </source>
</evidence>
<name>A0A6C0FW42_9BACL</name>
<dbReference type="Gene3D" id="2.70.98.10">
    <property type="match status" value="1"/>
</dbReference>
<dbReference type="FunFam" id="3.20.20.80:FF:000018">
    <property type="entry name" value="Beta-galactosidase"/>
    <property type="match status" value="1"/>
</dbReference>